<accession>K6A5F4</accession>
<feature type="region of interest" description="Disordered" evidence="1">
    <location>
        <begin position="1"/>
        <end position="25"/>
    </location>
</feature>
<protein>
    <submittedName>
        <fullName evidence="3">Conjugative transposon TraM protein</fullName>
    </submittedName>
</protein>
<comment type="caution">
    <text evidence="3">The sequence shown here is derived from an EMBL/GenBank/DDBJ whole genome shotgun (WGS) entry which is preliminary data.</text>
</comment>
<dbReference type="OrthoDB" id="1049069at2"/>
<organism evidence="3 4">
    <name type="scientific">Parabacteroides goldsteinii CL02T12C30</name>
    <dbReference type="NCBI Taxonomy" id="999418"/>
    <lineage>
        <taxon>Bacteria</taxon>
        <taxon>Pseudomonadati</taxon>
        <taxon>Bacteroidota</taxon>
        <taxon>Bacteroidia</taxon>
        <taxon>Bacteroidales</taxon>
        <taxon>Tannerellaceae</taxon>
        <taxon>Parabacteroides</taxon>
    </lineage>
</organism>
<feature type="region of interest" description="Disordered" evidence="1">
    <location>
        <begin position="120"/>
        <end position="139"/>
    </location>
</feature>
<dbReference type="AlphaFoldDB" id="K6A5F4"/>
<gene>
    <name evidence="3" type="ORF">HMPREF1076_00783</name>
</gene>
<name>K6A5F4_9BACT</name>
<evidence type="ECO:0000313" key="3">
    <source>
        <dbReference type="EMBL" id="EKN18946.1"/>
    </source>
</evidence>
<dbReference type="RefSeq" id="WP_009860237.1">
    <property type="nucleotide sequence ID" value="NZ_JH976471.1"/>
</dbReference>
<sequence length="280" mass="31027">MTQSDKKEEKNKETQKAEAASEKEKKLNRKVADKLKFYGVVIFLSLLCAGFIWFIFKPDTPETVEGMAGINTTIPDAIAPETMADKQKAYELEEMKKRRQEKVRTLQDVARGYLIPDTTDGLKAEKDAPKADAIRESREKQWQISRQITSFYQEPKESPRVDELERQVKELNEKLEREQKGQDPLELMEKSYEMAARYFPGQTGGQVKNIQPAGGVSGNPAAIAAERTTENVVSSLAVPPVPDTIPRNYGFATAVGGGQLAGANTIRACVAEDQTVTTGA</sequence>
<evidence type="ECO:0000256" key="2">
    <source>
        <dbReference type="SAM" id="Phobius"/>
    </source>
</evidence>
<dbReference type="PATRIC" id="fig|999418.3.peg.795"/>
<feature type="transmembrane region" description="Helical" evidence="2">
    <location>
        <begin position="35"/>
        <end position="56"/>
    </location>
</feature>
<reference evidence="3 4" key="1">
    <citation type="submission" date="2012-02" db="EMBL/GenBank/DDBJ databases">
        <title>The Genome Sequence of Parabacteroides goldsteinii CL02T12C30.</title>
        <authorList>
            <consortium name="The Broad Institute Genome Sequencing Platform"/>
            <person name="Earl A."/>
            <person name="Ward D."/>
            <person name="Feldgarden M."/>
            <person name="Gevers D."/>
            <person name="Zitomersky N.L."/>
            <person name="Coyne M.J."/>
            <person name="Comstock L.E."/>
            <person name="Young S.K."/>
            <person name="Zeng Q."/>
            <person name="Gargeya S."/>
            <person name="Fitzgerald M."/>
            <person name="Haas B."/>
            <person name="Abouelleil A."/>
            <person name="Alvarado L."/>
            <person name="Arachchi H.M."/>
            <person name="Berlin A."/>
            <person name="Chapman S.B."/>
            <person name="Gearin G."/>
            <person name="Goldberg J."/>
            <person name="Griggs A."/>
            <person name="Gujja S."/>
            <person name="Hansen M."/>
            <person name="Heiman D."/>
            <person name="Howarth C."/>
            <person name="Larimer J."/>
            <person name="Lui A."/>
            <person name="MacDonald P.J.P."/>
            <person name="McCowen C."/>
            <person name="Montmayeur A."/>
            <person name="Murphy C."/>
            <person name="Neiman D."/>
            <person name="Pearson M."/>
            <person name="Priest M."/>
            <person name="Roberts A."/>
            <person name="Saif S."/>
            <person name="Shea T."/>
            <person name="Sisk P."/>
            <person name="Stolte C."/>
            <person name="Sykes S."/>
            <person name="Wortman J."/>
            <person name="Nusbaum C."/>
            <person name="Birren B."/>
        </authorList>
    </citation>
    <scope>NUCLEOTIDE SEQUENCE [LARGE SCALE GENOMIC DNA]</scope>
    <source>
        <strain evidence="3 4">CL02T12C30</strain>
    </source>
</reference>
<evidence type="ECO:0000313" key="4">
    <source>
        <dbReference type="Proteomes" id="UP000006330"/>
    </source>
</evidence>
<keyword evidence="2" id="KW-0812">Transmembrane</keyword>
<proteinExistence type="predicted"/>
<dbReference type="HOGENOM" id="CLU_972032_0_0_10"/>
<keyword evidence="2" id="KW-0472">Membrane</keyword>
<keyword evidence="2" id="KW-1133">Transmembrane helix</keyword>
<evidence type="ECO:0000256" key="1">
    <source>
        <dbReference type="SAM" id="MobiDB-lite"/>
    </source>
</evidence>
<dbReference type="EMBL" id="AGZO01000009">
    <property type="protein sequence ID" value="EKN18946.1"/>
    <property type="molecule type" value="Genomic_DNA"/>
</dbReference>
<dbReference type="Proteomes" id="UP000006330">
    <property type="component" value="Unassembled WGS sequence"/>
</dbReference>